<feature type="compositionally biased region" description="Acidic residues" evidence="1">
    <location>
        <begin position="1"/>
        <end position="10"/>
    </location>
</feature>
<dbReference type="AlphaFoldDB" id="A0ABD1SPE0"/>
<evidence type="ECO:0000256" key="1">
    <source>
        <dbReference type="SAM" id="MobiDB-lite"/>
    </source>
</evidence>
<dbReference type="EMBL" id="JBFOLJ010000010">
    <property type="protein sequence ID" value="KAL2502500.1"/>
    <property type="molecule type" value="Genomic_DNA"/>
</dbReference>
<evidence type="ECO:0000313" key="3">
    <source>
        <dbReference type="Proteomes" id="UP001604277"/>
    </source>
</evidence>
<evidence type="ECO:0000313" key="2">
    <source>
        <dbReference type="EMBL" id="KAL2502500.1"/>
    </source>
</evidence>
<gene>
    <name evidence="2" type="ORF">Fot_36348</name>
</gene>
<name>A0ABD1SPE0_9LAMI</name>
<dbReference type="Proteomes" id="UP001604277">
    <property type="component" value="Unassembled WGS sequence"/>
</dbReference>
<sequence>MDYQEEESFDSGDGKLSPLSSPISIGSVGEQTVGDSDVNHKTLVEDRSFEIDSEEMALDAAKIDTLEEENLMHSTQKQPSQYNDEREDSNAVRSSENCKARSESSKDHCKFDDSVEDEVLQNKCSMRIDSVQ</sequence>
<organism evidence="2 3">
    <name type="scientific">Forsythia ovata</name>
    <dbReference type="NCBI Taxonomy" id="205694"/>
    <lineage>
        <taxon>Eukaryota</taxon>
        <taxon>Viridiplantae</taxon>
        <taxon>Streptophyta</taxon>
        <taxon>Embryophyta</taxon>
        <taxon>Tracheophyta</taxon>
        <taxon>Spermatophyta</taxon>
        <taxon>Magnoliopsida</taxon>
        <taxon>eudicotyledons</taxon>
        <taxon>Gunneridae</taxon>
        <taxon>Pentapetalae</taxon>
        <taxon>asterids</taxon>
        <taxon>lamiids</taxon>
        <taxon>Lamiales</taxon>
        <taxon>Oleaceae</taxon>
        <taxon>Forsythieae</taxon>
        <taxon>Forsythia</taxon>
    </lineage>
</organism>
<keyword evidence="3" id="KW-1185">Reference proteome</keyword>
<proteinExistence type="predicted"/>
<comment type="caution">
    <text evidence="2">The sequence shown here is derived from an EMBL/GenBank/DDBJ whole genome shotgun (WGS) entry which is preliminary data.</text>
</comment>
<feature type="compositionally biased region" description="Basic and acidic residues" evidence="1">
    <location>
        <begin position="96"/>
        <end position="110"/>
    </location>
</feature>
<reference evidence="3" key="1">
    <citation type="submission" date="2024-07" db="EMBL/GenBank/DDBJ databases">
        <title>Two chromosome-level genome assemblies of Korean endemic species Abeliophyllum distichum and Forsythia ovata (Oleaceae).</title>
        <authorList>
            <person name="Jang H."/>
        </authorList>
    </citation>
    <scope>NUCLEOTIDE SEQUENCE [LARGE SCALE GENOMIC DNA]</scope>
</reference>
<feature type="compositionally biased region" description="Polar residues" evidence="1">
    <location>
        <begin position="72"/>
        <end position="82"/>
    </location>
</feature>
<feature type="region of interest" description="Disordered" evidence="1">
    <location>
        <begin position="68"/>
        <end position="110"/>
    </location>
</feature>
<protein>
    <submittedName>
        <fullName evidence="2">FIP1[V]-like protein</fullName>
    </submittedName>
</protein>
<accession>A0ABD1SPE0</accession>
<feature type="compositionally biased region" description="Low complexity" evidence="1">
    <location>
        <begin position="14"/>
        <end position="27"/>
    </location>
</feature>
<feature type="region of interest" description="Disordered" evidence="1">
    <location>
        <begin position="1"/>
        <end position="39"/>
    </location>
</feature>